<gene>
    <name evidence="8" type="ORF">IFM89_039556</name>
</gene>
<feature type="transmembrane region" description="Helical" evidence="6">
    <location>
        <begin position="72"/>
        <end position="97"/>
    </location>
</feature>
<evidence type="ECO:0000256" key="6">
    <source>
        <dbReference type="SAM" id="Phobius"/>
    </source>
</evidence>
<dbReference type="InterPro" id="IPR004864">
    <property type="entry name" value="LEA_2"/>
</dbReference>
<organism evidence="8 9">
    <name type="scientific">Coptis chinensis</name>
    <dbReference type="NCBI Taxonomy" id="261450"/>
    <lineage>
        <taxon>Eukaryota</taxon>
        <taxon>Viridiplantae</taxon>
        <taxon>Streptophyta</taxon>
        <taxon>Embryophyta</taxon>
        <taxon>Tracheophyta</taxon>
        <taxon>Spermatophyta</taxon>
        <taxon>Magnoliopsida</taxon>
        <taxon>Ranunculales</taxon>
        <taxon>Ranunculaceae</taxon>
        <taxon>Coptidoideae</taxon>
        <taxon>Coptis</taxon>
    </lineage>
</organism>
<feature type="domain" description="Late embryogenesis abundant protein LEA-2 subgroup" evidence="7">
    <location>
        <begin position="130"/>
        <end position="235"/>
    </location>
</feature>
<evidence type="ECO:0000259" key="7">
    <source>
        <dbReference type="Pfam" id="PF03168"/>
    </source>
</evidence>
<dbReference type="PANTHER" id="PTHR31234">
    <property type="entry name" value="LATE EMBRYOGENESIS ABUNDANT (LEA) HYDROXYPROLINE-RICH GLYCOPROTEIN FAMILY"/>
    <property type="match status" value="1"/>
</dbReference>
<dbReference type="GO" id="GO:0005886">
    <property type="term" value="C:plasma membrane"/>
    <property type="evidence" value="ECO:0007669"/>
    <property type="project" value="TreeGrafter"/>
</dbReference>
<evidence type="ECO:0000256" key="4">
    <source>
        <dbReference type="ARBA" id="ARBA00023136"/>
    </source>
</evidence>
<keyword evidence="2 6" id="KW-0812">Transmembrane</keyword>
<evidence type="ECO:0000256" key="1">
    <source>
        <dbReference type="ARBA" id="ARBA00004167"/>
    </source>
</evidence>
<sequence length="261" mass="29142">MADRVHPKDSPTATSPVHGEEQPVSVHQTKHSPPPGTYVVNLPKDQIYRYPPPPTRHNNQKPTRRNHCCCCLYWLLSLFIILIVIIAASFGVFYLVYHPKAPKYSVDRLSIQGFNLTSADQLISPKMVVTVKARNPNKKIGIYYNKGSSISVSHSDDINPLCKGVLPVFHQPTNNVTVFQTVLTGSDTNLSAADYEAFRDQQKKGEIPLKLDLKVPVKIKVGSLKTWTISVKVRCQITVDKLAVDASILSNKCDVDVKPWE</sequence>
<comment type="subcellular location">
    <subcellularLocation>
        <location evidence="1">Membrane</location>
        <topology evidence="1">Single-pass membrane protein</topology>
    </subcellularLocation>
</comment>
<dbReference type="OrthoDB" id="1849707at2759"/>
<feature type="region of interest" description="Disordered" evidence="5">
    <location>
        <begin position="1"/>
        <end position="37"/>
    </location>
</feature>
<keyword evidence="9" id="KW-1185">Reference proteome</keyword>
<protein>
    <recommendedName>
        <fullName evidence="7">Late embryogenesis abundant protein LEA-2 subgroup domain-containing protein</fullName>
    </recommendedName>
</protein>
<reference evidence="8 9" key="1">
    <citation type="submission" date="2020-10" db="EMBL/GenBank/DDBJ databases">
        <title>The Coptis chinensis genome and diversification of protoberbering-type alkaloids.</title>
        <authorList>
            <person name="Wang B."/>
            <person name="Shu S."/>
            <person name="Song C."/>
            <person name="Liu Y."/>
        </authorList>
    </citation>
    <scope>NUCLEOTIDE SEQUENCE [LARGE SCALE GENOMIC DNA]</scope>
    <source>
        <strain evidence="8">HL-2020</strain>
        <tissue evidence="8">Leaf</tissue>
    </source>
</reference>
<evidence type="ECO:0000313" key="8">
    <source>
        <dbReference type="EMBL" id="KAF9587226.1"/>
    </source>
</evidence>
<evidence type="ECO:0000256" key="5">
    <source>
        <dbReference type="SAM" id="MobiDB-lite"/>
    </source>
</evidence>
<dbReference type="GO" id="GO:0098542">
    <property type="term" value="P:defense response to other organism"/>
    <property type="evidence" value="ECO:0007669"/>
    <property type="project" value="InterPro"/>
</dbReference>
<name>A0A835GUX5_9MAGN</name>
<keyword evidence="3 6" id="KW-1133">Transmembrane helix</keyword>
<keyword evidence="4 6" id="KW-0472">Membrane</keyword>
<dbReference type="EMBL" id="JADFTS010000024">
    <property type="protein sequence ID" value="KAF9587226.1"/>
    <property type="molecule type" value="Genomic_DNA"/>
</dbReference>
<dbReference type="InterPro" id="IPR044839">
    <property type="entry name" value="NDR1-like"/>
</dbReference>
<accession>A0A835GUX5</accession>
<evidence type="ECO:0000313" key="9">
    <source>
        <dbReference type="Proteomes" id="UP000631114"/>
    </source>
</evidence>
<dbReference type="Proteomes" id="UP000631114">
    <property type="component" value="Unassembled WGS sequence"/>
</dbReference>
<dbReference type="PANTHER" id="PTHR31234:SF72">
    <property type="entry name" value="NDR1_HIN1-LIKE PROTEIN 6"/>
    <property type="match status" value="1"/>
</dbReference>
<evidence type="ECO:0000256" key="2">
    <source>
        <dbReference type="ARBA" id="ARBA00022692"/>
    </source>
</evidence>
<comment type="caution">
    <text evidence="8">The sequence shown here is derived from an EMBL/GenBank/DDBJ whole genome shotgun (WGS) entry which is preliminary data.</text>
</comment>
<dbReference type="AlphaFoldDB" id="A0A835GUX5"/>
<proteinExistence type="predicted"/>
<evidence type="ECO:0000256" key="3">
    <source>
        <dbReference type="ARBA" id="ARBA00022989"/>
    </source>
</evidence>
<dbReference type="Pfam" id="PF03168">
    <property type="entry name" value="LEA_2"/>
    <property type="match status" value="1"/>
</dbReference>